<keyword evidence="1" id="KW-0812">Transmembrane</keyword>
<proteinExistence type="predicted"/>
<gene>
    <name evidence="2" type="ORF">AOQ84DRAFT_330786</name>
</gene>
<name>A0A8E2FDT7_9PEZI</name>
<dbReference type="PANTHER" id="PTHR37490">
    <property type="entry name" value="EXPRESSED PROTEIN"/>
    <property type="match status" value="1"/>
</dbReference>
<keyword evidence="3" id="KW-1185">Reference proteome</keyword>
<dbReference type="EMBL" id="KV748557">
    <property type="protein sequence ID" value="OCL14578.1"/>
    <property type="molecule type" value="Genomic_DNA"/>
</dbReference>
<evidence type="ECO:0000313" key="2">
    <source>
        <dbReference type="EMBL" id="OCL14578.1"/>
    </source>
</evidence>
<feature type="transmembrane region" description="Helical" evidence="1">
    <location>
        <begin position="12"/>
        <end position="29"/>
    </location>
</feature>
<sequence length="419" mass="48221">MIGLVSFRSRWLWTICACFSLLLIYRLYFKVATYASSNNTEAKGESKGGVKHHGFEQYGAAWSSPVGVATLTAPQKLTSISFSKPIYTPGTVKQAGSNYTRTLVIARITEEDVGWIEEQLGSEQLLETAIYTVDASTPPYLVPQNKGHEVMPYLTYIITHYHNLSDVTLFMHAHAVTWHNNDLLDSSAAQIVRTLSPPKVVRDGYFNLRCHQEPGCPHHIYPFKQDDDAVNKPEIVIFRRSWEELFPGEEVPTVVSQPCCAQMALSRERIQALPLERYKFFRDWLLKTPLEDKLSGRVWEYVWQYIWAGVAEFCPKEHICYCDGYGICFGGEEQYARYFDKRQTVRDLQKDMEEILGEEDWIEGTFDKDKDNKIRSIKMKIQKIEEEMDGLKREAIERGKDPKIRALESGRGWKEGEGF</sequence>
<accession>A0A8E2FDT7</accession>
<evidence type="ECO:0000313" key="3">
    <source>
        <dbReference type="Proteomes" id="UP000250140"/>
    </source>
</evidence>
<keyword evidence="1" id="KW-1133">Transmembrane helix</keyword>
<dbReference type="AlphaFoldDB" id="A0A8E2FDT7"/>
<keyword evidence="1" id="KW-0472">Membrane</keyword>
<protein>
    <submittedName>
        <fullName evidence="2">Uncharacterized protein</fullName>
    </submittedName>
</protein>
<reference evidence="2 3" key="1">
    <citation type="journal article" date="2016" name="Nat. Commun.">
        <title>Ectomycorrhizal ecology is imprinted in the genome of the dominant symbiotic fungus Cenococcum geophilum.</title>
        <authorList>
            <consortium name="DOE Joint Genome Institute"/>
            <person name="Peter M."/>
            <person name="Kohler A."/>
            <person name="Ohm R.A."/>
            <person name="Kuo A."/>
            <person name="Krutzmann J."/>
            <person name="Morin E."/>
            <person name="Arend M."/>
            <person name="Barry K.W."/>
            <person name="Binder M."/>
            <person name="Choi C."/>
            <person name="Clum A."/>
            <person name="Copeland A."/>
            <person name="Grisel N."/>
            <person name="Haridas S."/>
            <person name="Kipfer T."/>
            <person name="LaButti K."/>
            <person name="Lindquist E."/>
            <person name="Lipzen A."/>
            <person name="Maire R."/>
            <person name="Meier B."/>
            <person name="Mihaltcheva S."/>
            <person name="Molinier V."/>
            <person name="Murat C."/>
            <person name="Poggeler S."/>
            <person name="Quandt C.A."/>
            <person name="Sperisen C."/>
            <person name="Tritt A."/>
            <person name="Tisserant E."/>
            <person name="Crous P.W."/>
            <person name="Henrissat B."/>
            <person name="Nehls U."/>
            <person name="Egli S."/>
            <person name="Spatafora J.W."/>
            <person name="Grigoriev I.V."/>
            <person name="Martin F.M."/>
        </authorList>
    </citation>
    <scope>NUCLEOTIDE SEQUENCE [LARGE SCALE GENOMIC DNA]</scope>
    <source>
        <strain evidence="2 3">CBS 207.34</strain>
    </source>
</reference>
<dbReference type="OrthoDB" id="426718at2759"/>
<organism evidence="2 3">
    <name type="scientific">Glonium stellatum</name>
    <dbReference type="NCBI Taxonomy" id="574774"/>
    <lineage>
        <taxon>Eukaryota</taxon>
        <taxon>Fungi</taxon>
        <taxon>Dikarya</taxon>
        <taxon>Ascomycota</taxon>
        <taxon>Pezizomycotina</taxon>
        <taxon>Dothideomycetes</taxon>
        <taxon>Pleosporomycetidae</taxon>
        <taxon>Gloniales</taxon>
        <taxon>Gloniaceae</taxon>
        <taxon>Glonium</taxon>
    </lineage>
</organism>
<dbReference type="Proteomes" id="UP000250140">
    <property type="component" value="Unassembled WGS sequence"/>
</dbReference>
<dbReference type="Pfam" id="PF11913">
    <property type="entry name" value="DUF3431"/>
    <property type="match status" value="1"/>
</dbReference>
<dbReference type="InterPro" id="IPR021838">
    <property type="entry name" value="DUF3431"/>
</dbReference>
<dbReference type="PANTHER" id="PTHR37490:SF3">
    <property type="entry name" value="DUF3431 DOMAIN CONTAINING PROTEIN"/>
    <property type="match status" value="1"/>
</dbReference>
<evidence type="ECO:0000256" key="1">
    <source>
        <dbReference type="SAM" id="Phobius"/>
    </source>
</evidence>